<feature type="transmembrane region" description="Helical" evidence="1">
    <location>
        <begin position="6"/>
        <end position="28"/>
    </location>
</feature>
<dbReference type="GeneID" id="65122907"/>
<keyword evidence="1" id="KW-1133">Transmembrane helix</keyword>
<evidence type="ECO:0000313" key="2">
    <source>
        <dbReference type="EMBL" id="QGH76468.1"/>
    </source>
</evidence>
<name>A0A5Q2WGE5_9CAUD</name>
<reference evidence="2 3" key="1">
    <citation type="submission" date="2019-09" db="EMBL/GenBank/DDBJ databases">
        <authorList>
            <person name="Cummings J.R."/>
            <person name="Eaglin Z.M."/>
            <person name="Kluemper A.J."/>
            <person name="Powell E.A."/>
            <person name="Stamm J."/>
            <person name="Thompson S.A."/>
            <person name="Tolsma S."/>
            <person name="Caruso S.M."/>
            <person name="Garlena R.A."/>
            <person name="Russell D.A."/>
            <person name="Pope W.H."/>
            <person name="Jacobs-Se D."/>
            <person name="Hatfull G.F."/>
        </authorList>
    </citation>
    <scope>NUCLEOTIDE SEQUENCE [LARGE SCALE GENOMIC DNA]</scope>
</reference>
<dbReference type="RefSeq" id="YP_010104925.1">
    <property type="nucleotide sequence ID" value="NC_055822.1"/>
</dbReference>
<proteinExistence type="predicted"/>
<dbReference type="Proteomes" id="UP000375470">
    <property type="component" value="Segment"/>
</dbReference>
<gene>
    <name evidence="2" type="primary">193</name>
    <name evidence="2" type="ORF">SEA_DAUBENSKI_198</name>
</gene>
<dbReference type="EMBL" id="MN444876">
    <property type="protein sequence ID" value="QGH76468.1"/>
    <property type="molecule type" value="Genomic_DNA"/>
</dbReference>
<keyword evidence="1" id="KW-0472">Membrane</keyword>
<accession>A0A5Q2WGE5</accession>
<organism evidence="2 3">
    <name type="scientific">Streptomyces phage Daubenski</name>
    <dbReference type="NCBI Taxonomy" id="2653725"/>
    <lineage>
        <taxon>Viruses</taxon>
        <taxon>Duplodnaviria</taxon>
        <taxon>Heunggongvirae</taxon>
        <taxon>Uroviricota</taxon>
        <taxon>Caudoviricetes</taxon>
        <taxon>Stanwilliamsviridae</taxon>
        <taxon>Boydwoodruffvirinae</taxon>
        <taxon>Samistivirus</taxon>
        <taxon>Samistivirus daubenski</taxon>
    </lineage>
</organism>
<keyword evidence="1" id="KW-0812">Transmembrane</keyword>
<sequence>MDTDVKIGIIIATVVLGIFVIVAGSINLNTYMMQKTAQQCTQSGRVWVNDDCLDKVTDVRYIDD</sequence>
<dbReference type="KEGG" id="vg:65122907"/>
<protein>
    <submittedName>
        <fullName evidence="2">Uncharacterized protein</fullName>
    </submittedName>
</protein>
<evidence type="ECO:0000313" key="3">
    <source>
        <dbReference type="Proteomes" id="UP000375470"/>
    </source>
</evidence>
<evidence type="ECO:0000256" key="1">
    <source>
        <dbReference type="SAM" id="Phobius"/>
    </source>
</evidence>
<keyword evidence="3" id="KW-1185">Reference proteome</keyword>